<gene>
    <name evidence="3" type="ORF">DI563_15630</name>
</gene>
<evidence type="ECO:0000256" key="1">
    <source>
        <dbReference type="SAM" id="MobiDB-lite"/>
    </source>
</evidence>
<dbReference type="NCBIfam" id="TIGR02098">
    <property type="entry name" value="MJ0042_CXXC"/>
    <property type="match status" value="1"/>
</dbReference>
<dbReference type="EMBL" id="QFPP01000200">
    <property type="protein sequence ID" value="PZQ73196.1"/>
    <property type="molecule type" value="Genomic_DNA"/>
</dbReference>
<evidence type="ECO:0000313" key="3">
    <source>
        <dbReference type="EMBL" id="PZQ73196.1"/>
    </source>
</evidence>
<protein>
    <recommendedName>
        <fullName evidence="2">Zinc finger/thioredoxin putative domain-containing protein</fullName>
    </recommendedName>
</protein>
<comment type="caution">
    <text evidence="3">The sequence shown here is derived from an EMBL/GenBank/DDBJ whole genome shotgun (WGS) entry which is preliminary data.</text>
</comment>
<feature type="domain" description="Zinc finger/thioredoxin putative" evidence="2">
    <location>
        <begin position="3"/>
        <end position="39"/>
    </location>
</feature>
<feature type="region of interest" description="Disordered" evidence="1">
    <location>
        <begin position="44"/>
        <end position="74"/>
    </location>
</feature>
<feature type="compositionally biased region" description="Basic and acidic residues" evidence="1">
    <location>
        <begin position="224"/>
        <end position="233"/>
    </location>
</feature>
<dbReference type="InterPro" id="IPR011723">
    <property type="entry name" value="Znf/thioredoxin_put"/>
</dbReference>
<dbReference type="InterPro" id="IPR021834">
    <property type="entry name" value="DUF3426"/>
</dbReference>
<dbReference type="Pfam" id="PF13719">
    <property type="entry name" value="Zn_ribbon_5"/>
    <property type="match status" value="1"/>
</dbReference>
<organism evidence="3 4">
    <name type="scientific">Variovorax paradoxus</name>
    <dbReference type="NCBI Taxonomy" id="34073"/>
    <lineage>
        <taxon>Bacteria</taxon>
        <taxon>Pseudomonadati</taxon>
        <taxon>Pseudomonadota</taxon>
        <taxon>Betaproteobacteria</taxon>
        <taxon>Burkholderiales</taxon>
        <taxon>Comamonadaceae</taxon>
        <taxon>Variovorax</taxon>
    </lineage>
</organism>
<evidence type="ECO:0000313" key="4">
    <source>
        <dbReference type="Proteomes" id="UP000249135"/>
    </source>
</evidence>
<feature type="region of interest" description="Disordered" evidence="1">
    <location>
        <begin position="224"/>
        <end position="262"/>
    </location>
</feature>
<evidence type="ECO:0000259" key="2">
    <source>
        <dbReference type="Pfam" id="PF13719"/>
    </source>
</evidence>
<dbReference type="Proteomes" id="UP000249135">
    <property type="component" value="Unassembled WGS sequence"/>
</dbReference>
<name>A0A2W5Q715_VARPD</name>
<reference evidence="3 4" key="1">
    <citation type="submission" date="2017-08" db="EMBL/GenBank/DDBJ databases">
        <title>Infants hospitalized years apart are colonized by the same room-sourced microbial strains.</title>
        <authorList>
            <person name="Brooks B."/>
            <person name="Olm M.R."/>
            <person name="Firek B.A."/>
            <person name="Baker R."/>
            <person name="Thomas B.C."/>
            <person name="Morowitz M.J."/>
            <person name="Banfield J.F."/>
        </authorList>
    </citation>
    <scope>NUCLEOTIDE SEQUENCE [LARGE SCALE GENOMIC DNA]</scope>
    <source>
        <strain evidence="3">S2_005_003_R2_41</strain>
    </source>
</reference>
<sequence length="461" mass="48056">MSLVTRCPACSTAFKVVRDQLRISEGWVRCGRCSQVFDATLDLQDSEGGEPNAPVAPSPDASSEATNPIASGPAPAARVEYAGTAPSLDEDDFVEPDELPAAAAPATNWPARELLDLGPVASPAAASAESGRSEGASLASSSASTERAVPAPAAGWSPFPAELPAIMADEPWPLGAASPLQRNDTASGEDMPPSPVDEAVNAQLQKALRRARIQALRESRARARARAEADAQKRVALGADPSVDADAPVTSPEPVTDTPTSVHEAAALRHASEEASVSDAALPAPALPSFLDVGQPPVEVSKSPHRAALRTFAVFAALLLMLQVLRHERDSLAATQPGMRPVLAVLCQLSGCELSPLRRLDAIRIDGSSFTPEREGTGYRLLFSLRNASPTALAMPAIELSLLDGNERPVVRRVFQPAEFGAPAVLGPRAEQAAALALVMKPVEGGGVPPVVGYSLLAFYP</sequence>
<feature type="region of interest" description="Disordered" evidence="1">
    <location>
        <begin position="125"/>
        <end position="144"/>
    </location>
</feature>
<accession>A0A2W5Q715</accession>
<dbReference type="AlphaFoldDB" id="A0A2W5Q715"/>
<feature type="region of interest" description="Disordered" evidence="1">
    <location>
        <begin position="172"/>
        <end position="196"/>
    </location>
</feature>
<feature type="compositionally biased region" description="Polar residues" evidence="1">
    <location>
        <begin position="60"/>
        <end position="69"/>
    </location>
</feature>
<dbReference type="Pfam" id="PF11906">
    <property type="entry name" value="DUF3426"/>
    <property type="match status" value="1"/>
</dbReference>
<proteinExistence type="predicted"/>